<dbReference type="SUPFAM" id="SSF56801">
    <property type="entry name" value="Acetyl-CoA synthetase-like"/>
    <property type="match status" value="1"/>
</dbReference>
<dbReference type="InterPro" id="IPR009100">
    <property type="entry name" value="AcylCoA_DH/oxidase_NM_dom_sf"/>
</dbReference>
<dbReference type="InterPro" id="IPR045851">
    <property type="entry name" value="AMP-bd_C_sf"/>
</dbReference>
<keyword evidence="10" id="KW-0443">Lipid metabolism</keyword>
<keyword evidence="9" id="KW-0276">Fatty acid metabolism</keyword>
<dbReference type="SMART" id="SM00822">
    <property type="entry name" value="PKS_KR"/>
    <property type="match status" value="1"/>
</dbReference>
<dbReference type="SUPFAM" id="SSF51735">
    <property type="entry name" value="NAD(P)-binding Rossmann-fold domains"/>
    <property type="match status" value="1"/>
</dbReference>
<evidence type="ECO:0000256" key="4">
    <source>
        <dbReference type="ARBA" id="ARBA00022450"/>
    </source>
</evidence>
<dbReference type="InterPro" id="IPR002347">
    <property type="entry name" value="SDR_fam"/>
</dbReference>
<evidence type="ECO:0000256" key="7">
    <source>
        <dbReference type="ARBA" id="ARBA00022630"/>
    </source>
</evidence>
<comment type="similarity">
    <text evidence="3">Belongs to the acyl-CoA dehydrogenase family.</text>
</comment>
<keyword evidence="11" id="KW-1133">Transmembrane helix</keyword>
<dbReference type="Pfam" id="PF00501">
    <property type="entry name" value="AMP-binding"/>
    <property type="match status" value="1"/>
</dbReference>
<dbReference type="Pfam" id="PF19802">
    <property type="entry name" value="DUF6285"/>
    <property type="match status" value="1"/>
</dbReference>
<dbReference type="CDD" id="cd05154">
    <property type="entry name" value="ACAD10_11_N-like"/>
    <property type="match status" value="1"/>
</dbReference>
<dbReference type="Proteomes" id="UP000601435">
    <property type="component" value="Unassembled WGS sequence"/>
</dbReference>
<comment type="cofactor">
    <cofactor evidence="1">
        <name>FAD</name>
        <dbReference type="ChEBI" id="CHEBI:57692"/>
    </cofactor>
</comment>
<dbReference type="Gene3D" id="1.20.140.10">
    <property type="entry name" value="Butyryl-CoA Dehydrogenase, subunit A, domain 3"/>
    <property type="match status" value="1"/>
</dbReference>
<dbReference type="PANTHER" id="PTHR43859">
    <property type="entry name" value="ACYL-ACTIVATING ENZYME"/>
    <property type="match status" value="1"/>
</dbReference>
<evidence type="ECO:0000256" key="8">
    <source>
        <dbReference type="ARBA" id="ARBA00022827"/>
    </source>
</evidence>
<dbReference type="InterPro" id="IPR002575">
    <property type="entry name" value="Aminoglycoside_PTrfase"/>
</dbReference>
<dbReference type="SUPFAM" id="SSF56112">
    <property type="entry name" value="Protein kinase-like (PK-like)"/>
    <property type="match status" value="1"/>
</dbReference>
<dbReference type="GO" id="GO:0016874">
    <property type="term" value="F:ligase activity"/>
    <property type="evidence" value="ECO:0007669"/>
    <property type="project" value="UniProtKB-KW"/>
</dbReference>
<dbReference type="Pfam" id="PF01636">
    <property type="entry name" value="APH"/>
    <property type="match status" value="1"/>
</dbReference>
<dbReference type="PROSITE" id="PS00455">
    <property type="entry name" value="AMP_BINDING"/>
    <property type="match status" value="1"/>
</dbReference>
<dbReference type="InterPro" id="IPR020904">
    <property type="entry name" value="Sc_DH/Rdtase_CS"/>
</dbReference>
<dbReference type="Gene3D" id="3.40.50.720">
    <property type="entry name" value="NAD(P)-binding Rossmann-like Domain"/>
    <property type="match status" value="1"/>
</dbReference>
<evidence type="ECO:0000256" key="3">
    <source>
        <dbReference type="ARBA" id="ARBA00009347"/>
    </source>
</evidence>
<dbReference type="InterPro" id="IPR000873">
    <property type="entry name" value="AMP-dep_synth/lig_dom"/>
</dbReference>
<evidence type="ECO:0000256" key="5">
    <source>
        <dbReference type="ARBA" id="ARBA00022553"/>
    </source>
</evidence>
<proteinExistence type="inferred from homology"/>
<dbReference type="Gene3D" id="1.10.540.10">
    <property type="entry name" value="Acyl-CoA dehydrogenase/oxidase, N-terminal domain"/>
    <property type="match status" value="1"/>
</dbReference>
<evidence type="ECO:0000256" key="2">
    <source>
        <dbReference type="ARBA" id="ARBA00006432"/>
    </source>
</evidence>
<keyword evidence="11" id="KW-0472">Membrane</keyword>
<dbReference type="FunFam" id="3.40.50.12780:FF:000003">
    <property type="entry name" value="Long-chain-fatty-acid--CoA ligase FadD"/>
    <property type="match status" value="1"/>
</dbReference>
<dbReference type="InterPro" id="IPR041726">
    <property type="entry name" value="ACAD10_11_N"/>
</dbReference>
<evidence type="ECO:0000259" key="12">
    <source>
        <dbReference type="SMART" id="SM00822"/>
    </source>
</evidence>
<organism evidence="13 14">
    <name type="scientific">Symbiodinium necroappetens</name>
    <dbReference type="NCBI Taxonomy" id="1628268"/>
    <lineage>
        <taxon>Eukaryota</taxon>
        <taxon>Sar</taxon>
        <taxon>Alveolata</taxon>
        <taxon>Dinophyceae</taxon>
        <taxon>Suessiales</taxon>
        <taxon>Symbiodiniaceae</taxon>
        <taxon>Symbiodinium</taxon>
    </lineage>
</organism>
<feature type="transmembrane region" description="Helical" evidence="11">
    <location>
        <begin position="1667"/>
        <end position="1687"/>
    </location>
</feature>
<dbReference type="InterPro" id="IPR046373">
    <property type="entry name" value="Acyl-CoA_Oxase/DH_mid-dom_sf"/>
</dbReference>
<evidence type="ECO:0000256" key="1">
    <source>
        <dbReference type="ARBA" id="ARBA00001974"/>
    </source>
</evidence>
<dbReference type="InterPro" id="IPR006091">
    <property type="entry name" value="Acyl-CoA_Oxase/DH_mid-dom"/>
</dbReference>
<evidence type="ECO:0000256" key="6">
    <source>
        <dbReference type="ARBA" id="ARBA00022598"/>
    </source>
</evidence>
<sequence length="1856" mass="200885">MSEDGRLSIYDRDLDRGAANWVALSPLSFLKRAEQVYPNKPAVIHDRVYSYAELGVRVRRLASALQRRGIGQGDTVAIMAPNVPALLEAHFGVPLAGAVLNPLNIRLDAANLAFILEHGEAKVLITDREFAPTIERALKQLAKRPLVIDIDDPLTEAQGGERGARLGELDYEAFLEGGDPDFAWRLPDDEWQALCLLYTSGTTGNPKGVVYHHRGAYLNAVGQAVTYGLDRSSVYLWTLPMFHCSGWTFTWGVTAAQGTHVCLRRVDPKLVYALIEEREVTHLCGAPIVLNLLAHAPADVRRELRRPVLVVTGGAAPPSTVIANMEKQGFQVVHAYGLTECYGPATYCATQDAWGDLDLEQRAARMARQGVSYVTLEEATVLDPQTLSEVPRDGQTMGELMLRGNTVMKGYLKNPSATDQAFAGGWFHTGDLGVLHPDGYIEVKDRAKDVIISGGENISSLEVEEALYRYPKVLEAAVVAKPDERWGETPCAFVTLKPGMEATAEEIIAFCRDNLAHYKAPRSVVFRDLPKTSTGKIQKFNAVVTGASSGLGRHFAQILAAAGARVAIAARRTERLEALQAEIESYGGRALPVELDVRDAVSVRAAVGCAETELGPIHLLINNAGVADSKPVLELTEDDWDRVVDTNLKGAWLVAQETARHMVRLGHGGNIINVASILGLSGSGQVASYCAAKAGLINLTRAMAAELARQDIRVNALAPGYVVTDLNRDFLQSPAGESLLRRIPQRRFAELSDLDGPLLLLASEASRYMTGAVVTVDGYLPMDFALSPDVDRLRREIRAFVAQEILPLESDPSNFDEHENIRPDLLAQMQTKVRAAGLWSPQMPKARGGQGLSVAGMAACYEEMGRSIFGPVCFNCAAPDDGNMMILEKIGTTAQKERWLQPIVDGAVRSSFAMTEPHPGGGSDPGMIQTFAEKRGDRWVVEGRKWYITGAGVAQHFILIARTNPDRSDSRRHLTAFLFDRDQPGWEILRRVPIMGPEEHGGHCEIQFEGLEIPDENRLMEVGDGLKLTQMRLGTARLTHCMRWLGMAKRALEIASDYVQERQGFGVRLSERESVQGLLGHAAMQIEIGRLLTMRAASKLDSGDFARKEVSMAKIQVADTLQQAVDTAIQLCGARGYSKDTPLEWMYRYARQARLVDGASEVHRMVLSRFLMKDGQDFFAWDAVEAARADAATIAEARPLSGGAIQENWLLEVDFLGGPFAGRQELVLRTDALSGVAVSHSRAEEFALLRAATAAGVTVPEPLWLCEEARVLGKTFQVMRKVEGVALGSKIVRDLRLGGDRSALAERLGRELARIHSIRPPHEGLEFLGEPPADPAFADVVQLRDYVDALGEPRPVLEWGLRWAELHRPPPPDETVLVHRDFRTGNYMVDEAGLTAVLDWEFAGWGDPACDLGWFCAACWRFGRDDLEAGGIASRADFYRGYEAEARREIETDRVGYWEVMAHLRWNVIALQQGDRHLSGAERSLDLALTGRRAAELDLAILRLTPPESWSGDLAPSLTGEQRYKALLVASAVAIVQRELAAGDEPAEAEALALAKLLGGEGGVAKLNADLATAVRSGRFDGSSEVYAVLEEVVKARVRESNPTALVELPLGRAAGVTLDAAGLAVVFAGALRARVVPVFGVAAPLAAVLRGAVLRAAGFRAAVFRAVAGLAAAVVRLAGFLAVVVLRAVVLAAVVLAAVGFLAAGLRAAVFGAAALEAGERRAAADAAGFLAAGRFAAGFFTAAFFVAAAFFAAGFLAAVFLAAAFLAAATSFFALAVSRLAFFSKAPVNFFSSPSMLFSICSSFFAAVFSSLSSSASRVFTYPRTLAEESSLLTLFSSACSCFSTCPETVTTRF</sequence>
<dbReference type="InterPro" id="IPR009075">
    <property type="entry name" value="AcylCo_DH/oxidase_C"/>
</dbReference>
<dbReference type="SUPFAM" id="SSF56645">
    <property type="entry name" value="Acyl-CoA dehydrogenase NM domain-like"/>
    <property type="match status" value="1"/>
</dbReference>
<dbReference type="InterPro" id="IPR020845">
    <property type="entry name" value="AMP-binding_CS"/>
</dbReference>
<dbReference type="InterPro" id="IPR025110">
    <property type="entry name" value="AMP-bd_C"/>
</dbReference>
<dbReference type="InterPro" id="IPR013786">
    <property type="entry name" value="AcylCoA_DH/ox_N"/>
</dbReference>
<dbReference type="InterPro" id="IPR037069">
    <property type="entry name" value="AcylCoA_DH/ox_N_sf"/>
</dbReference>
<dbReference type="Pfam" id="PF00106">
    <property type="entry name" value="adh_short"/>
    <property type="match status" value="1"/>
</dbReference>
<keyword evidence="6" id="KW-0436">Ligase</keyword>
<dbReference type="InterPro" id="IPR057326">
    <property type="entry name" value="KR_dom"/>
</dbReference>
<dbReference type="FunFam" id="3.40.50.720:FF:000084">
    <property type="entry name" value="Short-chain dehydrogenase reductase"/>
    <property type="match status" value="1"/>
</dbReference>
<feature type="transmembrane region" description="Helical" evidence="11">
    <location>
        <begin position="1759"/>
        <end position="1780"/>
    </location>
</feature>
<name>A0A813AVS4_9DINO</name>
<dbReference type="CDD" id="cd12118">
    <property type="entry name" value="ttLC_FACS_AEE21_like"/>
    <property type="match status" value="1"/>
</dbReference>
<keyword evidence="14" id="KW-1185">Reference proteome</keyword>
<keyword evidence="8" id="KW-0274">FAD</keyword>
<keyword evidence="5" id="KW-0597">Phosphoprotein</keyword>
<evidence type="ECO:0000313" key="14">
    <source>
        <dbReference type="Proteomes" id="UP000601435"/>
    </source>
</evidence>
<dbReference type="Pfam" id="PF02770">
    <property type="entry name" value="Acyl-CoA_dh_M"/>
    <property type="match status" value="1"/>
</dbReference>
<keyword evidence="4" id="KW-0596">Phosphopantetheine</keyword>
<reference evidence="13" key="1">
    <citation type="submission" date="2021-02" db="EMBL/GenBank/DDBJ databases">
        <authorList>
            <person name="Dougan E. K."/>
            <person name="Rhodes N."/>
            <person name="Thang M."/>
            <person name="Chan C."/>
        </authorList>
    </citation>
    <scope>NUCLEOTIDE SEQUENCE</scope>
</reference>
<dbReference type="Gene3D" id="3.30.300.30">
    <property type="match status" value="1"/>
</dbReference>
<dbReference type="NCBIfam" id="NF006020">
    <property type="entry name" value="PRK08162.1"/>
    <property type="match status" value="1"/>
</dbReference>
<gene>
    <name evidence="13" type="primary">AAE7</name>
    <name evidence="13" type="ORF">SNEC2469_LOCUS29002</name>
</gene>
<feature type="transmembrane region" description="Helical" evidence="11">
    <location>
        <begin position="1792"/>
        <end position="1814"/>
    </location>
</feature>
<dbReference type="PRINTS" id="PR00081">
    <property type="entry name" value="GDHRDH"/>
</dbReference>
<dbReference type="GO" id="GO:0006631">
    <property type="term" value="P:fatty acid metabolic process"/>
    <property type="evidence" value="ECO:0007669"/>
    <property type="project" value="UniProtKB-KW"/>
</dbReference>
<comment type="caution">
    <text evidence="13">The sequence shown here is derived from an EMBL/GenBank/DDBJ whole genome shotgun (WGS) entry which is preliminary data.</text>
</comment>
<dbReference type="EMBL" id="CAJNJA010064252">
    <property type="protein sequence ID" value="CAE7881989.1"/>
    <property type="molecule type" value="Genomic_DNA"/>
</dbReference>
<feature type="domain" description="Ketoreductase" evidence="12">
    <location>
        <begin position="542"/>
        <end position="720"/>
    </location>
</feature>
<dbReference type="Gene3D" id="3.90.1200.10">
    <property type="match status" value="1"/>
</dbReference>
<keyword evidence="7" id="KW-0285">Flavoprotein</keyword>
<dbReference type="Gene3D" id="3.40.50.12780">
    <property type="entry name" value="N-terminal domain of ligase-like"/>
    <property type="match status" value="1"/>
</dbReference>
<dbReference type="SUPFAM" id="SSF47203">
    <property type="entry name" value="Acyl-CoA dehydrogenase C-terminal domain-like"/>
    <property type="match status" value="1"/>
</dbReference>
<dbReference type="InterPro" id="IPR042099">
    <property type="entry name" value="ANL_N_sf"/>
</dbReference>
<evidence type="ECO:0000313" key="13">
    <source>
        <dbReference type="EMBL" id="CAE7881989.1"/>
    </source>
</evidence>
<dbReference type="Pfam" id="PF02771">
    <property type="entry name" value="Acyl-CoA_dh_N"/>
    <property type="match status" value="1"/>
</dbReference>
<dbReference type="Pfam" id="PF00441">
    <property type="entry name" value="Acyl-CoA_dh_1"/>
    <property type="match status" value="1"/>
</dbReference>
<dbReference type="PRINTS" id="PR00080">
    <property type="entry name" value="SDRFAMILY"/>
</dbReference>
<dbReference type="GO" id="GO:0050660">
    <property type="term" value="F:flavin adenine dinucleotide binding"/>
    <property type="evidence" value="ECO:0007669"/>
    <property type="project" value="InterPro"/>
</dbReference>
<comment type="similarity">
    <text evidence="2">Belongs to the ATP-dependent AMP-binding enzyme family.</text>
</comment>
<evidence type="ECO:0000256" key="9">
    <source>
        <dbReference type="ARBA" id="ARBA00022832"/>
    </source>
</evidence>
<dbReference type="InterPro" id="IPR036250">
    <property type="entry name" value="AcylCo_DH-like_C"/>
</dbReference>
<protein>
    <submittedName>
        <fullName evidence="13">AAE7 protein</fullName>
    </submittedName>
</protein>
<accession>A0A813AVS4</accession>
<dbReference type="Gene3D" id="3.30.200.20">
    <property type="entry name" value="Phosphorylase Kinase, domain 1"/>
    <property type="match status" value="1"/>
</dbReference>
<dbReference type="OrthoDB" id="10253115at2759"/>
<dbReference type="Pfam" id="PF13193">
    <property type="entry name" value="AMP-binding_C"/>
    <property type="match status" value="1"/>
</dbReference>
<dbReference type="Gene3D" id="2.40.110.10">
    <property type="entry name" value="Butyryl-CoA Dehydrogenase, subunit A, domain 2"/>
    <property type="match status" value="1"/>
</dbReference>
<feature type="transmembrane region" description="Helical" evidence="11">
    <location>
        <begin position="1729"/>
        <end position="1753"/>
    </location>
</feature>
<feature type="transmembrane region" description="Helical" evidence="11">
    <location>
        <begin position="1636"/>
        <end position="1655"/>
    </location>
</feature>
<dbReference type="PANTHER" id="PTHR43859:SF4">
    <property type="entry name" value="BUTANOATE--COA LIGASE AAE1-RELATED"/>
    <property type="match status" value="1"/>
</dbReference>
<evidence type="ECO:0000256" key="11">
    <source>
        <dbReference type="SAM" id="Phobius"/>
    </source>
</evidence>
<dbReference type="InterPro" id="IPR011009">
    <property type="entry name" value="Kinase-like_dom_sf"/>
</dbReference>
<dbReference type="GO" id="GO:0016627">
    <property type="term" value="F:oxidoreductase activity, acting on the CH-CH group of donors"/>
    <property type="evidence" value="ECO:0007669"/>
    <property type="project" value="InterPro"/>
</dbReference>
<dbReference type="InterPro" id="IPR046252">
    <property type="entry name" value="DUF6285"/>
</dbReference>
<keyword evidence="11" id="KW-0812">Transmembrane</keyword>
<dbReference type="CDD" id="cd05233">
    <property type="entry name" value="SDR_c"/>
    <property type="match status" value="1"/>
</dbReference>
<feature type="transmembrane region" description="Helical" evidence="11">
    <location>
        <begin position="1693"/>
        <end position="1717"/>
    </location>
</feature>
<dbReference type="PROSITE" id="PS00061">
    <property type="entry name" value="ADH_SHORT"/>
    <property type="match status" value="1"/>
</dbReference>
<evidence type="ECO:0000256" key="10">
    <source>
        <dbReference type="ARBA" id="ARBA00023098"/>
    </source>
</evidence>
<dbReference type="InterPro" id="IPR036291">
    <property type="entry name" value="NAD(P)-bd_dom_sf"/>
</dbReference>
<dbReference type="FunFam" id="3.30.300.30:FF:000008">
    <property type="entry name" value="2,3-dihydroxybenzoate-AMP ligase"/>
    <property type="match status" value="1"/>
</dbReference>